<reference evidence="2" key="1">
    <citation type="submission" date="2023-06" db="EMBL/GenBank/DDBJ databases">
        <authorList>
            <person name="Kurt Z."/>
        </authorList>
    </citation>
    <scope>NUCLEOTIDE SEQUENCE</scope>
</reference>
<keyword evidence="1" id="KW-0472">Membrane</keyword>
<evidence type="ECO:0000256" key="1">
    <source>
        <dbReference type="SAM" id="Phobius"/>
    </source>
</evidence>
<keyword evidence="4" id="KW-1185">Reference proteome</keyword>
<gene>
    <name evidence="2" type="ORF">HINF_LOCUS15566</name>
    <name evidence="3" type="ORF">HINF_LOCUS3376</name>
</gene>
<name>A0AA86NZW4_9EUKA</name>
<dbReference type="Proteomes" id="UP001642409">
    <property type="component" value="Unassembled WGS sequence"/>
</dbReference>
<evidence type="ECO:0000313" key="4">
    <source>
        <dbReference type="Proteomes" id="UP001642409"/>
    </source>
</evidence>
<reference evidence="3 4" key="2">
    <citation type="submission" date="2024-07" db="EMBL/GenBank/DDBJ databases">
        <authorList>
            <person name="Akdeniz Z."/>
        </authorList>
    </citation>
    <scope>NUCLEOTIDE SEQUENCE [LARGE SCALE GENOMIC DNA]</scope>
</reference>
<accession>A0AA86NZW4</accession>
<feature type="transmembrane region" description="Helical" evidence="1">
    <location>
        <begin position="94"/>
        <end position="113"/>
    </location>
</feature>
<organism evidence="2">
    <name type="scientific">Hexamita inflata</name>
    <dbReference type="NCBI Taxonomy" id="28002"/>
    <lineage>
        <taxon>Eukaryota</taxon>
        <taxon>Metamonada</taxon>
        <taxon>Diplomonadida</taxon>
        <taxon>Hexamitidae</taxon>
        <taxon>Hexamitinae</taxon>
        <taxon>Hexamita</taxon>
    </lineage>
</organism>
<feature type="transmembrane region" description="Helical" evidence="1">
    <location>
        <begin position="59"/>
        <end position="82"/>
    </location>
</feature>
<dbReference type="EMBL" id="CAXDID020000006">
    <property type="protein sequence ID" value="CAL5975526.1"/>
    <property type="molecule type" value="Genomic_DNA"/>
</dbReference>
<evidence type="ECO:0000313" key="3">
    <source>
        <dbReference type="EMBL" id="CAL5975526.1"/>
    </source>
</evidence>
<protein>
    <submittedName>
        <fullName evidence="3">Hypothetical_protein</fullName>
    </submittedName>
</protein>
<proteinExistence type="predicted"/>
<feature type="transmembrane region" description="Helical" evidence="1">
    <location>
        <begin position="30"/>
        <end position="52"/>
    </location>
</feature>
<keyword evidence="1" id="KW-1133">Transmembrane helix</keyword>
<dbReference type="EMBL" id="CATOUU010000386">
    <property type="protein sequence ID" value="CAI9927921.1"/>
    <property type="molecule type" value="Genomic_DNA"/>
</dbReference>
<evidence type="ECO:0000313" key="2">
    <source>
        <dbReference type="EMBL" id="CAI9927921.1"/>
    </source>
</evidence>
<dbReference type="AlphaFoldDB" id="A0AA86NZW4"/>
<keyword evidence="1" id="KW-0812">Transmembrane</keyword>
<sequence>MNWAIMICLQTLALSVIVYQFMVFDFYIALIFRIIFVVISCVFLGCAPFSWMPFLEHHFGFLICPIWRSGFIILVGCLFFPGFQSVQWAYWYQIFRHITALVTTGLGLIELVLEIVDCQNGRYENYESQAIFPQMNQNDINSM</sequence>
<comment type="caution">
    <text evidence="2">The sequence shown here is derived from an EMBL/GenBank/DDBJ whole genome shotgun (WGS) entry which is preliminary data.</text>
</comment>